<evidence type="ECO:0000256" key="1">
    <source>
        <dbReference type="ARBA" id="ARBA00022737"/>
    </source>
</evidence>
<dbReference type="SMART" id="SM00408">
    <property type="entry name" value="IGc2"/>
    <property type="match status" value="3"/>
</dbReference>
<dbReference type="PANTHER" id="PTHR44170">
    <property type="entry name" value="PROTEIN SIDEKICK"/>
    <property type="match status" value="1"/>
</dbReference>
<reference evidence="8" key="1">
    <citation type="submission" date="2011-08" db="EMBL/GenBank/DDBJ databases">
        <authorList>
            <person name="Rombauts S."/>
        </authorList>
    </citation>
    <scope>NUCLEOTIDE SEQUENCE</scope>
    <source>
        <strain evidence="8">London</strain>
    </source>
</reference>
<dbReference type="Pfam" id="PF13927">
    <property type="entry name" value="Ig_3"/>
    <property type="match status" value="2"/>
</dbReference>
<feature type="chain" id="PRO_5004581101" description="Fasciclin 2" evidence="4">
    <location>
        <begin position="20"/>
        <end position="850"/>
    </location>
</feature>
<dbReference type="PROSITE" id="PS50853">
    <property type="entry name" value="FN3"/>
    <property type="match status" value="2"/>
</dbReference>
<dbReference type="GO" id="GO:0030154">
    <property type="term" value="P:cell differentiation"/>
    <property type="evidence" value="ECO:0007669"/>
    <property type="project" value="UniProtKB-ARBA"/>
</dbReference>
<dbReference type="SMART" id="SM00060">
    <property type="entry name" value="FN3"/>
    <property type="match status" value="2"/>
</dbReference>
<keyword evidence="3" id="KW-0812">Transmembrane</keyword>
<evidence type="ECO:0000256" key="4">
    <source>
        <dbReference type="SAM" id="SignalP"/>
    </source>
</evidence>
<keyword evidence="8" id="KW-1185">Reference proteome</keyword>
<dbReference type="PROSITE" id="PS50835">
    <property type="entry name" value="IG_LIKE"/>
    <property type="match status" value="4"/>
</dbReference>
<feature type="transmembrane region" description="Helical" evidence="3">
    <location>
        <begin position="753"/>
        <end position="774"/>
    </location>
</feature>
<sequence>MRNILTSFVLSLFILTCIGITVSANNEAHGRLTIFPQGERARFEAHKTLLLTCLGINVEPRYFSDFQWFNRDNERIFSDQRIRLKQSAGSLSLIINDPDIGDGGNYRCTAIYQNTKPLNASIEIIVFKSITWDDCPEDQFLIMGLENQKIVCKVSSKPTSKIGWEKDRQELDKQRYSITNDGIMVKGPVSNETSGLYKITASILEHGILRDRNIRVQVLVKPSIVEFAKSGEIVEGERAVIDCKATGTPLPFYSFIDNRRRNLTFESGYTVDTVNGRLIIESVKKDTENQYIECHASNTAGEANQRMELKVFTKPVVFQFENVTYGEGTRQEWSCKVRGNPIPQVEIVKVTSSQDGLEKHRLPIVASPYTFETKNIGLNEIEFRMKVNAVTRKDDGLYFCRAKNKAGVTEVVGHIQVEFAPDLSLTNTNVKTWASNPVNLTCIAEAIPNATISWRFNNEDIRYQLSDSFAIYEGNGISHLLVKPNAGKYVYGAYLCVAENLKGIKTVEIKLTEAFSPKAPNVKIIKTRPTSIELELSDVESDLQIKNYVVKYWRESEADTEKQKIWPASGKIYRIEDLTPRTRYRMTFAAENDVGTGDFTPFRVESTPGESRPEKPIFLFDGDLETRQMAIDGHVKSNYGDRYHVRWNQAEDNGRVVTHYLIKYYKVHKTQDGYLINGEDNAEVKVNAHDSLEYTLRYLSPNTMYKIELYAVNSIGTSDPSELIFKTSTSASSPSGWGQDLDYDESYNSMGTALISVAISLIIILILMDIIFYIRCKVGVLYFIKSFIWPETSVNSHKKAKSNDFHPANLGSISEVKRSSRSEIDNPAFEDIHDRVNNHQVIRKPKDSAV</sequence>
<feature type="domain" description="Fibronectin type-III" evidence="6">
    <location>
        <begin position="516"/>
        <end position="610"/>
    </location>
</feature>
<dbReference type="InterPro" id="IPR003599">
    <property type="entry name" value="Ig_sub"/>
</dbReference>
<dbReference type="EnsemblMetazoa" id="tetur06g03220.1">
    <property type="protein sequence ID" value="tetur06g03220.1"/>
    <property type="gene ID" value="tetur06g03220"/>
</dbReference>
<dbReference type="GO" id="GO:0098609">
    <property type="term" value="P:cell-cell adhesion"/>
    <property type="evidence" value="ECO:0007669"/>
    <property type="project" value="TreeGrafter"/>
</dbReference>
<keyword evidence="4" id="KW-0732">Signal</keyword>
<keyword evidence="2" id="KW-1015">Disulfide bond</keyword>
<dbReference type="SUPFAM" id="SSF48726">
    <property type="entry name" value="Immunoglobulin"/>
    <property type="match status" value="5"/>
</dbReference>
<dbReference type="GO" id="GO:0009653">
    <property type="term" value="P:anatomical structure morphogenesis"/>
    <property type="evidence" value="ECO:0007669"/>
    <property type="project" value="UniProtKB-ARBA"/>
</dbReference>
<dbReference type="CDD" id="cd00063">
    <property type="entry name" value="FN3"/>
    <property type="match status" value="2"/>
</dbReference>
<dbReference type="Proteomes" id="UP000015104">
    <property type="component" value="Unassembled WGS sequence"/>
</dbReference>
<keyword evidence="3" id="KW-1133">Transmembrane helix</keyword>
<dbReference type="InterPro" id="IPR036179">
    <property type="entry name" value="Ig-like_dom_sf"/>
</dbReference>
<organism evidence="7 8">
    <name type="scientific">Tetranychus urticae</name>
    <name type="common">Two-spotted spider mite</name>
    <dbReference type="NCBI Taxonomy" id="32264"/>
    <lineage>
        <taxon>Eukaryota</taxon>
        <taxon>Metazoa</taxon>
        <taxon>Ecdysozoa</taxon>
        <taxon>Arthropoda</taxon>
        <taxon>Chelicerata</taxon>
        <taxon>Arachnida</taxon>
        <taxon>Acari</taxon>
        <taxon>Acariformes</taxon>
        <taxon>Trombidiformes</taxon>
        <taxon>Prostigmata</taxon>
        <taxon>Eleutherengona</taxon>
        <taxon>Raphignathae</taxon>
        <taxon>Tetranychoidea</taxon>
        <taxon>Tetranychidae</taxon>
        <taxon>Tetranychus</taxon>
    </lineage>
</organism>
<dbReference type="InterPro" id="IPR013783">
    <property type="entry name" value="Ig-like_fold"/>
</dbReference>
<dbReference type="OrthoDB" id="10056271at2759"/>
<dbReference type="SMART" id="SM00409">
    <property type="entry name" value="IG"/>
    <property type="match status" value="5"/>
</dbReference>
<dbReference type="eggNOG" id="KOG3510">
    <property type="taxonomic scope" value="Eukaryota"/>
</dbReference>
<dbReference type="InterPro" id="IPR007110">
    <property type="entry name" value="Ig-like_dom"/>
</dbReference>
<feature type="domain" description="Ig-like" evidence="5">
    <location>
        <begin position="315"/>
        <end position="416"/>
    </location>
</feature>
<dbReference type="GO" id="GO:0016020">
    <property type="term" value="C:membrane"/>
    <property type="evidence" value="ECO:0007669"/>
    <property type="project" value="UniProtKB-SubCell"/>
</dbReference>
<name>T1K775_TETUR</name>
<dbReference type="EMBL" id="CAEY01001799">
    <property type="status" value="NOT_ANNOTATED_CDS"/>
    <property type="molecule type" value="Genomic_DNA"/>
</dbReference>
<dbReference type="InterPro" id="IPR003598">
    <property type="entry name" value="Ig_sub2"/>
</dbReference>
<evidence type="ECO:0008006" key="9">
    <source>
        <dbReference type="Google" id="ProtNLM"/>
    </source>
</evidence>
<dbReference type="AlphaFoldDB" id="T1K775"/>
<dbReference type="PANTHER" id="PTHR44170:SF6">
    <property type="entry name" value="CONTACTIN"/>
    <property type="match status" value="1"/>
</dbReference>
<evidence type="ECO:0000313" key="8">
    <source>
        <dbReference type="Proteomes" id="UP000015104"/>
    </source>
</evidence>
<feature type="domain" description="Fibronectin type-III" evidence="6">
    <location>
        <begin position="627"/>
        <end position="732"/>
    </location>
</feature>
<dbReference type="Pfam" id="PF00041">
    <property type="entry name" value="fn3"/>
    <property type="match status" value="2"/>
</dbReference>
<gene>
    <name evidence="7" type="primary">107361302</name>
</gene>
<dbReference type="Gene3D" id="2.60.40.10">
    <property type="entry name" value="Immunoglobulins"/>
    <property type="match status" value="7"/>
</dbReference>
<keyword evidence="3" id="KW-0472">Membrane</keyword>
<dbReference type="STRING" id="32264.T1K775"/>
<dbReference type="InterPro" id="IPR003961">
    <property type="entry name" value="FN3_dom"/>
</dbReference>
<proteinExistence type="predicted"/>
<evidence type="ECO:0000256" key="3">
    <source>
        <dbReference type="SAM" id="Phobius"/>
    </source>
</evidence>
<evidence type="ECO:0000259" key="6">
    <source>
        <dbReference type="PROSITE" id="PS50853"/>
    </source>
</evidence>
<feature type="domain" description="Ig-like" evidence="5">
    <location>
        <begin position="36"/>
        <end position="119"/>
    </location>
</feature>
<dbReference type="SUPFAM" id="SSF49265">
    <property type="entry name" value="Fibronectin type III"/>
    <property type="match status" value="2"/>
</dbReference>
<evidence type="ECO:0000259" key="5">
    <source>
        <dbReference type="PROSITE" id="PS50835"/>
    </source>
</evidence>
<dbReference type="HOGENOM" id="CLU_010961_2_0_1"/>
<protein>
    <recommendedName>
        <fullName evidence="9">Fasciclin 2</fullName>
    </recommendedName>
</protein>
<keyword evidence="1" id="KW-0677">Repeat</keyword>
<evidence type="ECO:0000313" key="7">
    <source>
        <dbReference type="EnsemblMetazoa" id="tetur06g03220.1"/>
    </source>
</evidence>
<feature type="signal peptide" evidence="4">
    <location>
        <begin position="1"/>
        <end position="19"/>
    </location>
</feature>
<feature type="domain" description="Ig-like" evidence="5">
    <location>
        <begin position="421"/>
        <end position="512"/>
    </location>
</feature>
<dbReference type="InterPro" id="IPR013098">
    <property type="entry name" value="Ig_I-set"/>
</dbReference>
<feature type="domain" description="Ig-like" evidence="5">
    <location>
        <begin position="222"/>
        <end position="310"/>
    </location>
</feature>
<reference evidence="7" key="2">
    <citation type="submission" date="2015-06" db="UniProtKB">
        <authorList>
            <consortium name="EnsemblMetazoa"/>
        </authorList>
    </citation>
    <scope>IDENTIFICATION</scope>
</reference>
<dbReference type="Pfam" id="PF07679">
    <property type="entry name" value="I-set"/>
    <property type="match status" value="1"/>
</dbReference>
<dbReference type="InterPro" id="IPR036116">
    <property type="entry name" value="FN3_sf"/>
</dbReference>
<accession>T1K775</accession>
<evidence type="ECO:0000256" key="2">
    <source>
        <dbReference type="ARBA" id="ARBA00023157"/>
    </source>
</evidence>